<evidence type="ECO:0008006" key="3">
    <source>
        <dbReference type="Google" id="ProtNLM"/>
    </source>
</evidence>
<organism evidence="2">
    <name type="scientific">mine drainage metagenome</name>
    <dbReference type="NCBI Taxonomy" id="410659"/>
    <lineage>
        <taxon>unclassified sequences</taxon>
        <taxon>metagenomes</taxon>
        <taxon>ecological metagenomes</taxon>
    </lineage>
</organism>
<dbReference type="AlphaFoldDB" id="T1C3I1"/>
<comment type="caution">
    <text evidence="2">The sequence shown here is derived from an EMBL/GenBank/DDBJ whole genome shotgun (WGS) entry which is preliminary data.</text>
</comment>
<reference evidence="2" key="1">
    <citation type="submission" date="2013-08" db="EMBL/GenBank/DDBJ databases">
        <authorList>
            <person name="Mendez C."/>
            <person name="Richter M."/>
            <person name="Ferrer M."/>
            <person name="Sanchez J."/>
        </authorList>
    </citation>
    <scope>NUCLEOTIDE SEQUENCE</scope>
</reference>
<evidence type="ECO:0000256" key="1">
    <source>
        <dbReference type="SAM" id="MobiDB-lite"/>
    </source>
</evidence>
<proteinExistence type="predicted"/>
<name>T1C3I1_9ZZZZ</name>
<feature type="region of interest" description="Disordered" evidence="1">
    <location>
        <begin position="50"/>
        <end position="72"/>
    </location>
</feature>
<dbReference type="EMBL" id="AUZX01007408">
    <property type="protein sequence ID" value="EQD59854.1"/>
    <property type="molecule type" value="Genomic_DNA"/>
</dbReference>
<feature type="non-terminal residue" evidence="2">
    <location>
        <position position="72"/>
    </location>
</feature>
<evidence type="ECO:0000313" key="2">
    <source>
        <dbReference type="EMBL" id="EQD59854.1"/>
    </source>
</evidence>
<reference evidence="2" key="2">
    <citation type="journal article" date="2014" name="ISME J.">
        <title>Microbial stratification in low pH oxic and suboxic macroscopic growths along an acid mine drainage.</title>
        <authorList>
            <person name="Mendez-Garcia C."/>
            <person name="Mesa V."/>
            <person name="Sprenger R.R."/>
            <person name="Richter M."/>
            <person name="Diez M.S."/>
            <person name="Solano J."/>
            <person name="Bargiela R."/>
            <person name="Golyshina O.V."/>
            <person name="Manteca A."/>
            <person name="Ramos J.L."/>
            <person name="Gallego J.R."/>
            <person name="Llorente I."/>
            <person name="Martins Dos Santos V.A."/>
            <person name="Jensen O.N."/>
            <person name="Pelaez A.I."/>
            <person name="Sanchez J."/>
            <person name="Ferrer M."/>
        </authorList>
    </citation>
    <scope>NUCLEOTIDE SEQUENCE</scope>
</reference>
<protein>
    <recommendedName>
        <fullName evidence="3">Zinc-finger domain-containing protein</fullName>
    </recommendedName>
</protein>
<accession>T1C3I1</accession>
<gene>
    <name evidence="2" type="ORF">B1A_10404</name>
</gene>
<sequence length="72" mass="8048">MRHPTEGTLRRYLDEPLAVPRTVREHLGSCGSCRTRLEAAMEDRALAARSLHSAGTEPDTQGAYRRLLESAR</sequence>